<dbReference type="AlphaFoldDB" id="A0A2P6RA13"/>
<comment type="caution">
    <text evidence="1">The sequence shown here is derived from an EMBL/GenBank/DDBJ whole genome shotgun (WGS) entry which is preliminary data.</text>
</comment>
<protein>
    <submittedName>
        <fullName evidence="1">Uncharacterized protein</fullName>
    </submittedName>
</protein>
<accession>A0A2P6RA13</accession>
<organism evidence="1 2">
    <name type="scientific">Rosa chinensis</name>
    <name type="common">China rose</name>
    <dbReference type="NCBI Taxonomy" id="74649"/>
    <lineage>
        <taxon>Eukaryota</taxon>
        <taxon>Viridiplantae</taxon>
        <taxon>Streptophyta</taxon>
        <taxon>Embryophyta</taxon>
        <taxon>Tracheophyta</taxon>
        <taxon>Spermatophyta</taxon>
        <taxon>Magnoliopsida</taxon>
        <taxon>eudicotyledons</taxon>
        <taxon>Gunneridae</taxon>
        <taxon>Pentapetalae</taxon>
        <taxon>rosids</taxon>
        <taxon>fabids</taxon>
        <taxon>Rosales</taxon>
        <taxon>Rosaceae</taxon>
        <taxon>Rosoideae</taxon>
        <taxon>Rosoideae incertae sedis</taxon>
        <taxon>Rosa</taxon>
    </lineage>
</organism>
<keyword evidence="2" id="KW-1185">Reference proteome</keyword>
<sequence>MTVKVLRPMMCRRLRSLSRAQKVVLLGVPNSLVPISAHGRKLCQFISVESTKWGM</sequence>
<dbReference type="Proteomes" id="UP000238479">
    <property type="component" value="Chromosome 3"/>
</dbReference>
<dbReference type="Gramene" id="PRQ43272">
    <property type="protein sequence ID" value="PRQ43272"/>
    <property type="gene ID" value="RchiOBHm_Chr3g0466671"/>
</dbReference>
<gene>
    <name evidence="1" type="ORF">RchiOBHm_Chr3g0466671</name>
</gene>
<proteinExistence type="predicted"/>
<dbReference type="EMBL" id="PDCK01000041">
    <property type="protein sequence ID" value="PRQ43272.1"/>
    <property type="molecule type" value="Genomic_DNA"/>
</dbReference>
<evidence type="ECO:0000313" key="2">
    <source>
        <dbReference type="Proteomes" id="UP000238479"/>
    </source>
</evidence>
<reference evidence="1 2" key="1">
    <citation type="journal article" date="2018" name="Nat. Genet.">
        <title>The Rosa genome provides new insights in the design of modern roses.</title>
        <authorList>
            <person name="Bendahmane M."/>
        </authorList>
    </citation>
    <scope>NUCLEOTIDE SEQUENCE [LARGE SCALE GENOMIC DNA]</scope>
    <source>
        <strain evidence="2">cv. Old Blush</strain>
    </source>
</reference>
<evidence type="ECO:0000313" key="1">
    <source>
        <dbReference type="EMBL" id="PRQ43272.1"/>
    </source>
</evidence>
<name>A0A2P6RA13_ROSCH</name>